<dbReference type="AlphaFoldDB" id="A0A0J0XQ16"/>
<dbReference type="Gene3D" id="3.40.50.1820">
    <property type="entry name" value="alpha/beta hydrolase"/>
    <property type="match status" value="1"/>
</dbReference>
<organism evidence="4 5">
    <name type="scientific">Cutaneotrichosporon oleaginosum</name>
    <dbReference type="NCBI Taxonomy" id="879819"/>
    <lineage>
        <taxon>Eukaryota</taxon>
        <taxon>Fungi</taxon>
        <taxon>Dikarya</taxon>
        <taxon>Basidiomycota</taxon>
        <taxon>Agaricomycotina</taxon>
        <taxon>Tremellomycetes</taxon>
        <taxon>Trichosporonales</taxon>
        <taxon>Trichosporonaceae</taxon>
        <taxon>Cutaneotrichosporon</taxon>
    </lineage>
</organism>
<protein>
    <submittedName>
        <fullName evidence="4">Alpha/beta-hydrolase</fullName>
    </submittedName>
</protein>
<feature type="region of interest" description="Disordered" evidence="2">
    <location>
        <begin position="1"/>
        <end position="24"/>
    </location>
</feature>
<dbReference type="PANTHER" id="PTHR48081:SF31">
    <property type="entry name" value="STERYL ACETYL HYDROLASE MUG81-RELATED"/>
    <property type="match status" value="1"/>
</dbReference>
<reference evidence="4 5" key="1">
    <citation type="submission" date="2015-03" db="EMBL/GenBank/DDBJ databases">
        <title>Genomics and transcriptomics of the oil-accumulating basidiomycete yeast T. oleaginosus allow insights into substrate utilization and the diverse evolutionary trajectories of mating systems in fungi.</title>
        <authorList>
            <consortium name="DOE Joint Genome Institute"/>
            <person name="Kourist R."/>
            <person name="Kracht O."/>
            <person name="Bracharz F."/>
            <person name="Lipzen A."/>
            <person name="Nolan M."/>
            <person name="Ohm R."/>
            <person name="Grigoriev I."/>
            <person name="Sun S."/>
            <person name="Heitman J."/>
            <person name="Bruck T."/>
            <person name="Nowrousian M."/>
        </authorList>
    </citation>
    <scope>NUCLEOTIDE SEQUENCE [LARGE SCALE GENOMIC DNA]</scope>
    <source>
        <strain evidence="4 5">IBC0246</strain>
    </source>
</reference>
<gene>
    <name evidence="4" type="ORF">CC85DRAFT_65191</name>
</gene>
<feature type="compositionally biased region" description="Pro residues" evidence="2">
    <location>
        <begin position="8"/>
        <end position="19"/>
    </location>
</feature>
<dbReference type="GeneID" id="28987925"/>
<keyword evidence="1 4" id="KW-0378">Hydrolase</keyword>
<dbReference type="EMBL" id="KQ087197">
    <property type="protein sequence ID" value="KLT43211.1"/>
    <property type="molecule type" value="Genomic_DNA"/>
</dbReference>
<evidence type="ECO:0000256" key="2">
    <source>
        <dbReference type="SAM" id="MobiDB-lite"/>
    </source>
</evidence>
<dbReference type="Proteomes" id="UP000053611">
    <property type="component" value="Unassembled WGS sequence"/>
</dbReference>
<evidence type="ECO:0000313" key="4">
    <source>
        <dbReference type="EMBL" id="KLT43211.1"/>
    </source>
</evidence>
<dbReference type="InterPro" id="IPR029058">
    <property type="entry name" value="AB_hydrolase_fold"/>
</dbReference>
<dbReference type="InterPro" id="IPR013094">
    <property type="entry name" value="AB_hydrolase_3"/>
</dbReference>
<dbReference type="STRING" id="879819.A0A0J0XQ16"/>
<dbReference type="SUPFAM" id="SSF53474">
    <property type="entry name" value="alpha/beta-Hydrolases"/>
    <property type="match status" value="1"/>
</dbReference>
<evidence type="ECO:0000259" key="3">
    <source>
        <dbReference type="Pfam" id="PF07859"/>
    </source>
</evidence>
<dbReference type="GO" id="GO:0016787">
    <property type="term" value="F:hydrolase activity"/>
    <property type="evidence" value="ECO:0007669"/>
    <property type="project" value="UniProtKB-KW"/>
</dbReference>
<dbReference type="RefSeq" id="XP_018279702.1">
    <property type="nucleotide sequence ID" value="XM_018427322.1"/>
</dbReference>
<evidence type="ECO:0000313" key="5">
    <source>
        <dbReference type="Proteomes" id="UP000053611"/>
    </source>
</evidence>
<dbReference type="Pfam" id="PF07859">
    <property type="entry name" value="Abhydrolase_3"/>
    <property type="match status" value="1"/>
</dbReference>
<feature type="domain" description="Alpha/beta hydrolase fold-3" evidence="3">
    <location>
        <begin position="209"/>
        <end position="408"/>
    </location>
</feature>
<dbReference type="OrthoDB" id="2152029at2759"/>
<name>A0A0J0XQ16_9TREE</name>
<evidence type="ECO:0000256" key="1">
    <source>
        <dbReference type="ARBA" id="ARBA00022801"/>
    </source>
</evidence>
<sequence>MTSSPSRPGSPIPASPPATPWAAGIRSSSPLRPWPATKLRPWPLLHSLSLPLLPSSPSTPTTTMPTALTLRRGAYTGPTGRSAALNNALSVPALLLILASLPANVLRYLFTRPRGFTLKTFIIFRVLRYLSLLVPVLPPPETRAARWAVPSTAGRRPALKVEVVTAAPALASWRVHYAAGPAKAIDMPGFLLTPSGVASGPARPDERIVLYIHGGAYIRGHPLWTAFPHRLAAETGHRVYCAQYRKSLTDDTAFPAPLLDALAAWAHVTGMGFSAAQIVVTGDSAGAHLALALVTQLHALGQPLPGGLALISPWVDFTCGFPSWERHTLDYLTKDKLRKAIASATRHYADEEKRGAFFSPALAEDGHWRFLRDTPVFVTYGGIEVFSDEDKALVEGMRASGVTVKVWKVSAACGVWRVASGEHALMVLVPKYPATCSRRSSSEIAADAEIALLTSPGRARSPRHAHHRLRGADEDAGIRALPRRCARHSAHGGGGPQCGGR</sequence>
<proteinExistence type="predicted"/>
<accession>A0A0J0XQ16</accession>
<dbReference type="PANTHER" id="PTHR48081">
    <property type="entry name" value="AB HYDROLASE SUPERFAMILY PROTEIN C4A8.06C"/>
    <property type="match status" value="1"/>
</dbReference>
<dbReference type="InterPro" id="IPR050300">
    <property type="entry name" value="GDXG_lipolytic_enzyme"/>
</dbReference>
<keyword evidence="5" id="KW-1185">Reference proteome</keyword>